<sequence length="75" mass="8175">MPEARELGKRQWPKPWTGCGMALPVPSLHITCSQLSAETRRSGEHPHGRLAFWRGLALTVPGVDTDSLAKMAPGK</sequence>
<dbReference type="EMBL" id="OX596100">
    <property type="protein sequence ID" value="CAM9730985.1"/>
    <property type="molecule type" value="Genomic_DNA"/>
</dbReference>
<reference evidence="1" key="2">
    <citation type="submission" date="2025-03" db="EMBL/GenBank/DDBJ databases">
        <authorList>
            <consortium name="ELIXIR-Norway"/>
            <consortium name="Elixir Norway"/>
        </authorList>
    </citation>
    <scope>NUCLEOTIDE SEQUENCE</scope>
</reference>
<accession>A0AC59YJ23</accession>
<protein>
    <submittedName>
        <fullName evidence="1">Uncharacterized protein</fullName>
    </submittedName>
</protein>
<evidence type="ECO:0000313" key="2">
    <source>
        <dbReference type="Proteomes" id="UP001162501"/>
    </source>
</evidence>
<reference evidence="1" key="1">
    <citation type="submission" date="2023-05" db="EMBL/GenBank/DDBJ databases">
        <authorList>
            <consortium name="ELIXIR-Norway"/>
        </authorList>
    </citation>
    <scope>NUCLEOTIDE SEQUENCE</scope>
</reference>
<dbReference type="Proteomes" id="UP001162501">
    <property type="component" value="Chromosome 16"/>
</dbReference>
<proteinExistence type="predicted"/>
<name>A0AC59YJ23_RANTA</name>
<evidence type="ECO:0000313" key="1">
    <source>
        <dbReference type="EMBL" id="CAM9730985.1"/>
    </source>
</evidence>
<organism evidence="1 2">
    <name type="scientific">Rangifer tarandus platyrhynchus</name>
    <name type="common">Svalbard reindeer</name>
    <dbReference type="NCBI Taxonomy" id="3082113"/>
    <lineage>
        <taxon>Eukaryota</taxon>
        <taxon>Metazoa</taxon>
        <taxon>Chordata</taxon>
        <taxon>Craniata</taxon>
        <taxon>Vertebrata</taxon>
        <taxon>Euteleostomi</taxon>
        <taxon>Mammalia</taxon>
        <taxon>Eutheria</taxon>
        <taxon>Laurasiatheria</taxon>
        <taxon>Artiodactyla</taxon>
        <taxon>Ruminantia</taxon>
        <taxon>Pecora</taxon>
        <taxon>Cervidae</taxon>
        <taxon>Odocoileinae</taxon>
        <taxon>Rangifer</taxon>
    </lineage>
</organism>
<gene>
    <name evidence="1" type="ORF">MRATA1EN22A_LOCUS6657</name>
</gene>